<feature type="non-terminal residue" evidence="6">
    <location>
        <position position="1"/>
    </location>
</feature>
<accession>X0UZV1</accession>
<evidence type="ECO:0000313" key="6">
    <source>
        <dbReference type="EMBL" id="GAF93940.1"/>
    </source>
</evidence>
<name>X0UZV1_9ZZZZ</name>
<comment type="caution">
    <text evidence="6">The sequence shown here is derived from an EMBL/GenBank/DDBJ whole genome shotgun (WGS) entry which is preliminary data.</text>
</comment>
<keyword evidence="1" id="KW-0479">Metal-binding</keyword>
<gene>
    <name evidence="6" type="ORF">S01H1_26012</name>
</gene>
<dbReference type="GO" id="GO:0046872">
    <property type="term" value="F:metal ion binding"/>
    <property type="evidence" value="ECO:0007669"/>
    <property type="project" value="UniProtKB-KW"/>
</dbReference>
<dbReference type="GO" id="GO:0051536">
    <property type="term" value="F:iron-sulfur cluster binding"/>
    <property type="evidence" value="ECO:0007669"/>
    <property type="project" value="UniProtKB-KW"/>
</dbReference>
<sequence length="35" mass="3832">PTNVKIIRLPCTGKLDHIYVLRAFEKGMDGVFAAG</sequence>
<protein>
    <recommendedName>
        <fullName evidence="5">F420-non-reducing hydrogenase iron-sulfur subunit D domain-containing protein</fullName>
    </recommendedName>
</protein>
<reference evidence="6" key="1">
    <citation type="journal article" date="2014" name="Front. Microbiol.">
        <title>High frequency of phylogenetically diverse reductive dehalogenase-homologous genes in deep subseafloor sedimentary metagenomes.</title>
        <authorList>
            <person name="Kawai M."/>
            <person name="Futagami T."/>
            <person name="Toyoda A."/>
            <person name="Takaki Y."/>
            <person name="Nishi S."/>
            <person name="Hori S."/>
            <person name="Arai W."/>
            <person name="Tsubouchi T."/>
            <person name="Morono Y."/>
            <person name="Uchiyama I."/>
            <person name="Ito T."/>
            <person name="Fujiyama A."/>
            <person name="Inagaki F."/>
            <person name="Takami H."/>
        </authorList>
    </citation>
    <scope>NUCLEOTIDE SEQUENCE</scope>
    <source>
        <strain evidence="6">Expedition CK06-06</strain>
    </source>
</reference>
<keyword evidence="4" id="KW-0411">Iron-sulfur</keyword>
<proteinExistence type="predicted"/>
<evidence type="ECO:0000256" key="4">
    <source>
        <dbReference type="ARBA" id="ARBA00023014"/>
    </source>
</evidence>
<dbReference type="EMBL" id="BARS01015750">
    <property type="protein sequence ID" value="GAF93940.1"/>
    <property type="molecule type" value="Genomic_DNA"/>
</dbReference>
<keyword evidence="3" id="KW-0408">Iron</keyword>
<evidence type="ECO:0000256" key="3">
    <source>
        <dbReference type="ARBA" id="ARBA00023004"/>
    </source>
</evidence>
<dbReference type="InterPro" id="IPR003813">
    <property type="entry name" value="MvhD/FlpD"/>
</dbReference>
<keyword evidence="2" id="KW-0560">Oxidoreductase</keyword>
<evidence type="ECO:0000256" key="1">
    <source>
        <dbReference type="ARBA" id="ARBA00022723"/>
    </source>
</evidence>
<dbReference type="AlphaFoldDB" id="X0UZV1"/>
<dbReference type="GO" id="GO:0016491">
    <property type="term" value="F:oxidoreductase activity"/>
    <property type="evidence" value="ECO:0007669"/>
    <property type="project" value="UniProtKB-KW"/>
</dbReference>
<evidence type="ECO:0000256" key="2">
    <source>
        <dbReference type="ARBA" id="ARBA00023002"/>
    </source>
</evidence>
<evidence type="ECO:0000259" key="5">
    <source>
        <dbReference type="Pfam" id="PF02662"/>
    </source>
</evidence>
<organism evidence="6">
    <name type="scientific">marine sediment metagenome</name>
    <dbReference type="NCBI Taxonomy" id="412755"/>
    <lineage>
        <taxon>unclassified sequences</taxon>
        <taxon>metagenomes</taxon>
        <taxon>ecological metagenomes</taxon>
    </lineage>
</organism>
<feature type="domain" description="F420-non-reducing hydrogenase iron-sulfur subunit D" evidence="5">
    <location>
        <begin position="1"/>
        <end position="35"/>
    </location>
</feature>
<dbReference type="Pfam" id="PF02662">
    <property type="entry name" value="FlpD"/>
    <property type="match status" value="1"/>
</dbReference>